<name>A0ABS8JGX6_9GAMM</name>
<dbReference type="EMBL" id="JAJGAK010000001">
    <property type="protein sequence ID" value="MCC8362846.1"/>
    <property type="molecule type" value="Genomic_DNA"/>
</dbReference>
<organism evidence="1 2">
    <name type="scientific">Noviluteimonas lactosilytica</name>
    <dbReference type="NCBI Taxonomy" id="2888523"/>
    <lineage>
        <taxon>Bacteria</taxon>
        <taxon>Pseudomonadati</taxon>
        <taxon>Pseudomonadota</taxon>
        <taxon>Gammaproteobacteria</taxon>
        <taxon>Lysobacterales</taxon>
        <taxon>Lysobacteraceae</taxon>
        <taxon>Noviluteimonas</taxon>
    </lineage>
</organism>
<accession>A0ABS8JGX6</accession>
<reference evidence="1" key="1">
    <citation type="submission" date="2021-10" db="EMBL/GenBank/DDBJ databases">
        <authorList>
            <person name="Lyu M."/>
            <person name="Wang X."/>
            <person name="Meng X."/>
            <person name="Xu K."/>
        </authorList>
    </citation>
    <scope>NUCLEOTIDE SEQUENCE</scope>
    <source>
        <strain evidence="1">A6</strain>
    </source>
</reference>
<dbReference type="RefSeq" id="WP_230526422.1">
    <property type="nucleotide sequence ID" value="NZ_JAJGAK010000001.1"/>
</dbReference>
<evidence type="ECO:0000313" key="1">
    <source>
        <dbReference type="EMBL" id="MCC8362846.1"/>
    </source>
</evidence>
<evidence type="ECO:0008006" key="3">
    <source>
        <dbReference type="Google" id="ProtNLM"/>
    </source>
</evidence>
<protein>
    <recommendedName>
        <fullName evidence="3">DUF883 domain-containing protein</fullName>
    </recommendedName>
</protein>
<dbReference type="Proteomes" id="UP001165293">
    <property type="component" value="Unassembled WGS sequence"/>
</dbReference>
<comment type="caution">
    <text evidence="1">The sequence shown here is derived from an EMBL/GenBank/DDBJ whole genome shotgun (WGS) entry which is preliminary data.</text>
</comment>
<proteinExistence type="predicted"/>
<gene>
    <name evidence="1" type="ORF">LK996_07120</name>
</gene>
<evidence type="ECO:0000313" key="2">
    <source>
        <dbReference type="Proteomes" id="UP001165293"/>
    </source>
</evidence>
<sequence>MSPDNNGRATDAMKQDLNEAGTHFKGAAVAAGDALKGAASAAGDEMRLGKAQMKAELADGTLSSISAAENLGDASREQMDALMDKGRDLIDSAAELIRERPLASFGVAFAAGWIIAKLGRSSDK</sequence>
<keyword evidence="2" id="KW-1185">Reference proteome</keyword>